<name>A0AAD9N0K2_9ANNE</name>
<dbReference type="Pfam" id="PF05168">
    <property type="entry name" value="HEPN"/>
    <property type="match status" value="1"/>
</dbReference>
<dbReference type="SMART" id="SM00748">
    <property type="entry name" value="HEPN"/>
    <property type="match status" value="1"/>
</dbReference>
<feature type="domain" description="HEPN" evidence="2">
    <location>
        <begin position="243"/>
        <end position="356"/>
    </location>
</feature>
<evidence type="ECO:0000259" key="2">
    <source>
        <dbReference type="SMART" id="SM00748"/>
    </source>
</evidence>
<accession>A0AAD9N0K2</accession>
<evidence type="ECO:0000256" key="1">
    <source>
        <dbReference type="SAM" id="MobiDB-lite"/>
    </source>
</evidence>
<feature type="region of interest" description="Disordered" evidence="1">
    <location>
        <begin position="94"/>
        <end position="121"/>
    </location>
</feature>
<organism evidence="3 4">
    <name type="scientific">Paralvinella palmiformis</name>
    <dbReference type="NCBI Taxonomy" id="53620"/>
    <lineage>
        <taxon>Eukaryota</taxon>
        <taxon>Metazoa</taxon>
        <taxon>Spiralia</taxon>
        <taxon>Lophotrochozoa</taxon>
        <taxon>Annelida</taxon>
        <taxon>Polychaeta</taxon>
        <taxon>Sedentaria</taxon>
        <taxon>Canalipalpata</taxon>
        <taxon>Terebellida</taxon>
        <taxon>Terebelliformia</taxon>
        <taxon>Alvinellidae</taxon>
        <taxon>Paralvinella</taxon>
    </lineage>
</organism>
<comment type="caution">
    <text evidence="3">The sequence shown here is derived from an EMBL/GenBank/DDBJ whole genome shotgun (WGS) entry which is preliminary data.</text>
</comment>
<dbReference type="Proteomes" id="UP001208570">
    <property type="component" value="Unassembled WGS sequence"/>
</dbReference>
<proteinExistence type="predicted"/>
<dbReference type="AlphaFoldDB" id="A0AAD9N0K2"/>
<evidence type="ECO:0000313" key="3">
    <source>
        <dbReference type="EMBL" id="KAK2150611.1"/>
    </source>
</evidence>
<evidence type="ECO:0000313" key="4">
    <source>
        <dbReference type="Proteomes" id="UP001208570"/>
    </source>
</evidence>
<dbReference type="EMBL" id="JAODUP010000399">
    <property type="protein sequence ID" value="KAK2150611.1"/>
    <property type="molecule type" value="Genomic_DNA"/>
</dbReference>
<sequence>MFDMETHNMSSNGFAADHLNSDQQAAAPPSEIDPEVRELVFDWITETLQQAWISPESDRKKVIKQLLLKWHPDKNADDPELSLAATQHIQSEVERLENGLPRSRSGGSTSSGTYFRFSHRSPSDHDDLFQRRYDEVFNSFMEEVRRKREEFRRQCEEREEASRYERELRQRERERQRQQFEQTRKERERREAERERERRKEEEERRQAFARNQRHRRREQDHTESTTSNGIKLSDEEMVEGLLRQAEHDIKAAQNDMALEEPAYEWACFKAHQSAEKTIKALHLFRIGLKSNSHELSTLASSTRDPELMDLGAKIQEIIGNNNKLYNLVLSDFTVIPHDEFTVEKALEAVTCATDILDRVKSMIA</sequence>
<feature type="compositionally biased region" description="Low complexity" evidence="1">
    <location>
        <begin position="102"/>
        <end position="116"/>
    </location>
</feature>
<dbReference type="Gene3D" id="1.10.287.110">
    <property type="entry name" value="DnaJ domain"/>
    <property type="match status" value="1"/>
</dbReference>
<dbReference type="SUPFAM" id="SSF81593">
    <property type="entry name" value="Nucleotidyltransferase substrate binding subunit/domain"/>
    <property type="match status" value="1"/>
</dbReference>
<dbReference type="InterPro" id="IPR036869">
    <property type="entry name" value="J_dom_sf"/>
</dbReference>
<gene>
    <name evidence="3" type="ORF">LSH36_399g07041</name>
</gene>
<dbReference type="PANTHER" id="PTHR46919">
    <property type="entry name" value="ZINC FINGER, C3HC4 TYPE (RING FINGER) FAMILY PROTEIN"/>
    <property type="match status" value="1"/>
</dbReference>
<keyword evidence="4" id="KW-1185">Reference proteome</keyword>
<dbReference type="PANTHER" id="PTHR46919:SF2">
    <property type="entry name" value="SACSIN"/>
    <property type="match status" value="1"/>
</dbReference>
<protein>
    <recommendedName>
        <fullName evidence="2">HEPN domain-containing protein</fullName>
    </recommendedName>
</protein>
<dbReference type="Gene3D" id="1.20.120.330">
    <property type="entry name" value="Nucleotidyltransferases domain 2"/>
    <property type="match status" value="1"/>
</dbReference>
<reference evidence="3" key="1">
    <citation type="journal article" date="2023" name="Mol. Biol. Evol.">
        <title>Third-Generation Sequencing Reveals the Adaptive Role of the Epigenome in Three Deep-Sea Polychaetes.</title>
        <authorList>
            <person name="Perez M."/>
            <person name="Aroh O."/>
            <person name="Sun Y."/>
            <person name="Lan Y."/>
            <person name="Juniper S.K."/>
            <person name="Young C.R."/>
            <person name="Angers B."/>
            <person name="Qian P.Y."/>
        </authorList>
    </citation>
    <scope>NUCLEOTIDE SEQUENCE</scope>
    <source>
        <strain evidence="3">P08H-3</strain>
    </source>
</reference>
<feature type="compositionally biased region" description="Basic and acidic residues" evidence="1">
    <location>
        <begin position="162"/>
        <end position="207"/>
    </location>
</feature>
<dbReference type="InterPro" id="IPR007842">
    <property type="entry name" value="HEPN_dom"/>
</dbReference>
<dbReference type="SUPFAM" id="SSF46565">
    <property type="entry name" value="Chaperone J-domain"/>
    <property type="match status" value="1"/>
</dbReference>
<feature type="region of interest" description="Disordered" evidence="1">
    <location>
        <begin position="162"/>
        <end position="232"/>
    </location>
</feature>